<dbReference type="Proteomes" id="UP000030428">
    <property type="component" value="Unassembled WGS sequence"/>
</dbReference>
<gene>
    <name evidence="1" type="ORF">PN36_08500</name>
</gene>
<reference evidence="1 2" key="1">
    <citation type="journal article" date="2016" name="Front. Microbiol.">
        <title>Single-Cell (Meta-)Genomics of a Dimorphic Candidatus Thiomargarita nelsonii Reveals Genomic Plasticity.</title>
        <authorList>
            <person name="Flood B.E."/>
            <person name="Fliss P."/>
            <person name="Jones D.S."/>
            <person name="Dick G.J."/>
            <person name="Jain S."/>
            <person name="Kaster A.K."/>
            <person name="Winkel M."/>
            <person name="Mussmann M."/>
            <person name="Bailey J."/>
        </authorList>
    </citation>
    <scope>NUCLEOTIDE SEQUENCE [LARGE SCALE GENOMIC DNA]</scope>
    <source>
        <strain evidence="1">Hydrate Ridge</strain>
    </source>
</reference>
<sequence>MNMNTIDKYQIQVNPFKETEVKEVLDFADIPLLYVEVDSTGKLYLNYLDQFINDNLEQRFVIQISEKRLKYLKKGKMSVGETFCHPETPFIFFTHVNQLDGCIKEIYLLPNEVFQTLNTVSTDYFLSIEEESAYFPEFNVVKADKLLFDVEKFIEEQKRFFEAADLLVAQEMVHIIKGMLQKQICRQ</sequence>
<evidence type="ECO:0000313" key="2">
    <source>
        <dbReference type="Proteomes" id="UP000030428"/>
    </source>
</evidence>
<comment type="caution">
    <text evidence="1">The sequence shown here is derived from an EMBL/GenBank/DDBJ whole genome shotgun (WGS) entry which is preliminary data.</text>
</comment>
<accession>A0A0A6P9F0</accession>
<name>A0A0A6P9F0_9GAMM</name>
<keyword evidence="2" id="KW-1185">Reference proteome</keyword>
<organism evidence="1 2">
    <name type="scientific">Candidatus Thiomargarita nelsonii</name>
    <dbReference type="NCBI Taxonomy" id="1003181"/>
    <lineage>
        <taxon>Bacteria</taxon>
        <taxon>Pseudomonadati</taxon>
        <taxon>Pseudomonadota</taxon>
        <taxon>Gammaproteobacteria</taxon>
        <taxon>Thiotrichales</taxon>
        <taxon>Thiotrichaceae</taxon>
        <taxon>Thiomargarita</taxon>
    </lineage>
</organism>
<dbReference type="EMBL" id="JSZA02000025">
    <property type="protein sequence ID" value="KHD06952.1"/>
    <property type="molecule type" value="Genomic_DNA"/>
</dbReference>
<protein>
    <submittedName>
        <fullName evidence="1">Uncharacterized protein</fullName>
    </submittedName>
</protein>
<evidence type="ECO:0000313" key="1">
    <source>
        <dbReference type="EMBL" id="KHD06952.1"/>
    </source>
</evidence>
<proteinExistence type="predicted"/>
<dbReference type="AlphaFoldDB" id="A0A0A6P9F0"/>